<dbReference type="PROSITE" id="PS50887">
    <property type="entry name" value="GGDEF"/>
    <property type="match status" value="1"/>
</dbReference>
<keyword evidence="1" id="KW-0812">Transmembrane</keyword>
<accession>A0A0W0Z8A7</accession>
<feature type="transmembrane region" description="Helical" evidence="1">
    <location>
        <begin position="79"/>
        <end position="100"/>
    </location>
</feature>
<dbReference type="Gene3D" id="3.30.70.270">
    <property type="match status" value="1"/>
</dbReference>
<comment type="caution">
    <text evidence="3">The sequence shown here is derived from an EMBL/GenBank/DDBJ whole genome shotgun (WGS) entry which is preliminary data.</text>
</comment>
<feature type="transmembrane region" description="Helical" evidence="1">
    <location>
        <begin position="159"/>
        <end position="179"/>
    </location>
</feature>
<dbReference type="Pfam" id="PF00990">
    <property type="entry name" value="GGDEF"/>
    <property type="match status" value="1"/>
</dbReference>
<dbReference type="PATRIC" id="fig|45074.5.peg.887"/>
<dbReference type="CDD" id="cd01949">
    <property type="entry name" value="GGDEF"/>
    <property type="match status" value="1"/>
</dbReference>
<sequence>MKKHDDAIFKYKNSGGLSDINIDQYHLIHLLTYELIICCIFIDSLYLFSKLYYLVAVISVAGILTSLNLYILIRSKNTFLCGHFVLFILFATVLIANYLVRGINLSFSAWFYVIPVLSVALVGSSGLFIYSILSILVLVGCKIFSHSAYYPLPIGELTVIVWINHLLAFVFIVSTLYSLMSERKRYEQALNNENCLLQLEKDKYHDLACFDQLTNLPNRQYFKLNLETKIASLLSHEHITLFFMDLDNFKFINDYLGHDAGDHILWETARRVRSCFQQDDFVARLGGDEFTAFVVHTKEKDISNEIIKRIDYVFKPAFHFKNQDYYCSMSIGFAIYPDQATSISELINLADQAMYEVKRGKRSDPSK</sequence>
<protein>
    <submittedName>
        <fullName evidence="3">GGDEF/EAL domain-containing sensory box protein</fullName>
    </submittedName>
</protein>
<dbReference type="InterPro" id="IPR029787">
    <property type="entry name" value="Nucleotide_cyclase"/>
</dbReference>
<dbReference type="RefSeq" id="WP_058513287.1">
    <property type="nucleotide sequence ID" value="NZ_CAAAIH010000029.1"/>
</dbReference>
<gene>
    <name evidence="3" type="ORF">Lsan_0846</name>
</gene>
<dbReference type="InterPro" id="IPR052163">
    <property type="entry name" value="DGC-Regulatory_Protein"/>
</dbReference>
<feature type="transmembrane region" description="Helical" evidence="1">
    <location>
        <begin position="112"/>
        <end position="139"/>
    </location>
</feature>
<dbReference type="AlphaFoldDB" id="A0A0W0Z8A7"/>
<dbReference type="STRING" id="45074.Lsan_0846"/>
<dbReference type="InterPro" id="IPR000160">
    <property type="entry name" value="GGDEF_dom"/>
</dbReference>
<dbReference type="PANTHER" id="PTHR46663:SF2">
    <property type="entry name" value="GGDEF DOMAIN-CONTAINING PROTEIN"/>
    <property type="match status" value="1"/>
</dbReference>
<dbReference type="PANTHER" id="PTHR46663">
    <property type="entry name" value="DIGUANYLATE CYCLASE DGCT-RELATED"/>
    <property type="match status" value="1"/>
</dbReference>
<dbReference type="Proteomes" id="UP000054703">
    <property type="component" value="Unassembled WGS sequence"/>
</dbReference>
<keyword evidence="1" id="KW-0472">Membrane</keyword>
<dbReference type="EMBL" id="LNYU01000020">
    <property type="protein sequence ID" value="KTD65171.1"/>
    <property type="molecule type" value="Genomic_DNA"/>
</dbReference>
<dbReference type="OrthoDB" id="9812358at2"/>
<dbReference type="SMART" id="SM00267">
    <property type="entry name" value="GGDEF"/>
    <property type="match status" value="1"/>
</dbReference>
<evidence type="ECO:0000313" key="3">
    <source>
        <dbReference type="EMBL" id="KTD65171.1"/>
    </source>
</evidence>
<feature type="transmembrane region" description="Helical" evidence="1">
    <location>
        <begin position="51"/>
        <end position="73"/>
    </location>
</feature>
<dbReference type="NCBIfam" id="TIGR00254">
    <property type="entry name" value="GGDEF"/>
    <property type="match status" value="1"/>
</dbReference>
<keyword evidence="1" id="KW-1133">Transmembrane helix</keyword>
<evidence type="ECO:0000259" key="2">
    <source>
        <dbReference type="PROSITE" id="PS50887"/>
    </source>
</evidence>
<keyword evidence="4" id="KW-1185">Reference proteome</keyword>
<reference evidence="3 4" key="1">
    <citation type="submission" date="2015-11" db="EMBL/GenBank/DDBJ databases">
        <title>Genomic analysis of 38 Legionella species identifies large and diverse effector repertoires.</title>
        <authorList>
            <person name="Burstein D."/>
            <person name="Amaro F."/>
            <person name="Zusman T."/>
            <person name="Lifshitz Z."/>
            <person name="Cohen O."/>
            <person name="Gilbert J.A."/>
            <person name="Pupko T."/>
            <person name="Shuman H.A."/>
            <person name="Segal G."/>
        </authorList>
    </citation>
    <scope>NUCLEOTIDE SEQUENCE [LARGE SCALE GENOMIC DNA]</scope>
    <source>
        <strain evidence="3 4">SC-63-C7</strain>
    </source>
</reference>
<feature type="transmembrane region" description="Helical" evidence="1">
    <location>
        <begin position="27"/>
        <end position="46"/>
    </location>
</feature>
<name>A0A0W0Z8A7_9GAMM</name>
<dbReference type="InterPro" id="IPR043128">
    <property type="entry name" value="Rev_trsase/Diguanyl_cyclase"/>
</dbReference>
<feature type="domain" description="GGDEF" evidence="2">
    <location>
        <begin position="237"/>
        <end position="367"/>
    </location>
</feature>
<proteinExistence type="predicted"/>
<organism evidence="3 4">
    <name type="scientific">Legionella santicrucis</name>
    <dbReference type="NCBI Taxonomy" id="45074"/>
    <lineage>
        <taxon>Bacteria</taxon>
        <taxon>Pseudomonadati</taxon>
        <taxon>Pseudomonadota</taxon>
        <taxon>Gammaproteobacteria</taxon>
        <taxon>Legionellales</taxon>
        <taxon>Legionellaceae</taxon>
        <taxon>Legionella</taxon>
    </lineage>
</organism>
<evidence type="ECO:0000256" key="1">
    <source>
        <dbReference type="SAM" id="Phobius"/>
    </source>
</evidence>
<evidence type="ECO:0000313" key="4">
    <source>
        <dbReference type="Proteomes" id="UP000054703"/>
    </source>
</evidence>
<dbReference type="SUPFAM" id="SSF55073">
    <property type="entry name" value="Nucleotide cyclase"/>
    <property type="match status" value="1"/>
</dbReference>